<organism evidence="2">
    <name type="scientific">Candidatus Kentrum sp. SD</name>
    <dbReference type="NCBI Taxonomy" id="2126332"/>
    <lineage>
        <taxon>Bacteria</taxon>
        <taxon>Pseudomonadati</taxon>
        <taxon>Pseudomonadota</taxon>
        <taxon>Gammaproteobacteria</taxon>
        <taxon>Candidatus Kentrum</taxon>
    </lineage>
</organism>
<protein>
    <submittedName>
        <fullName evidence="2">Uncharacterized protein</fullName>
    </submittedName>
</protein>
<sequence length="85" mass="9865">MFIVAYGMSRYDDWPIAEKSKETNLFISRSALQMDLVLTPFYSRGMMVHWSEAKTRQASKYCLPRANSLQFILADDRRQILGPDS</sequence>
<gene>
    <name evidence="2" type="ORF">BECKSD772E_GA0070983_10605</name>
    <name evidence="1" type="ORF">BECKSD772F_GA0070984_10654</name>
</gene>
<accession>A0A450YW75</accession>
<dbReference type="EMBL" id="CAADFR010000065">
    <property type="protein sequence ID" value="VFK40639.1"/>
    <property type="molecule type" value="Genomic_DNA"/>
</dbReference>
<dbReference type="EMBL" id="CAADFU010000060">
    <property type="protein sequence ID" value="VFK45784.1"/>
    <property type="molecule type" value="Genomic_DNA"/>
</dbReference>
<dbReference type="AlphaFoldDB" id="A0A450YW75"/>
<name>A0A450YW75_9GAMM</name>
<reference evidence="2" key="1">
    <citation type="submission" date="2019-02" db="EMBL/GenBank/DDBJ databases">
        <authorList>
            <person name="Gruber-Vodicka R. H."/>
            <person name="Seah K. B. B."/>
        </authorList>
    </citation>
    <scope>NUCLEOTIDE SEQUENCE</scope>
    <source>
        <strain evidence="2">BECK_S1320</strain>
        <strain evidence="1">BECK_S1321</strain>
    </source>
</reference>
<evidence type="ECO:0000313" key="2">
    <source>
        <dbReference type="EMBL" id="VFK45784.1"/>
    </source>
</evidence>
<evidence type="ECO:0000313" key="1">
    <source>
        <dbReference type="EMBL" id="VFK40639.1"/>
    </source>
</evidence>
<proteinExistence type="predicted"/>